<gene>
    <name evidence="18" type="ORF">A0127_00765</name>
</gene>
<keyword evidence="7 13" id="KW-0597">Phosphoprotein</keyword>
<dbReference type="PROSITE" id="PS50851">
    <property type="entry name" value="CHEW"/>
    <property type="match status" value="1"/>
</dbReference>
<dbReference type="InterPro" id="IPR036890">
    <property type="entry name" value="HATPase_C_sf"/>
</dbReference>
<dbReference type="InterPro" id="IPR037052">
    <property type="entry name" value="CheA-like_P2_sf"/>
</dbReference>
<evidence type="ECO:0000256" key="10">
    <source>
        <dbReference type="ARBA" id="ARBA00022777"/>
    </source>
</evidence>
<keyword evidence="19" id="KW-1185">Reference proteome</keyword>
<evidence type="ECO:0000256" key="14">
    <source>
        <dbReference type="SAM" id="MobiDB-lite"/>
    </source>
</evidence>
<dbReference type="RefSeq" id="WP_062386633.1">
    <property type="nucleotide sequence ID" value="NZ_CP014750.1"/>
</dbReference>
<dbReference type="GO" id="GO:0005524">
    <property type="term" value="F:ATP binding"/>
    <property type="evidence" value="ECO:0007669"/>
    <property type="project" value="UniProtKB-KW"/>
</dbReference>
<keyword evidence="9" id="KW-0547">Nucleotide-binding</keyword>
<dbReference type="PROSITE" id="PS50109">
    <property type="entry name" value="HIS_KIN"/>
    <property type="match status" value="1"/>
</dbReference>
<evidence type="ECO:0000313" key="19">
    <source>
        <dbReference type="Proteomes" id="UP000073604"/>
    </source>
</evidence>
<dbReference type="InterPro" id="IPR010808">
    <property type="entry name" value="CheA_P2-bd"/>
</dbReference>
<dbReference type="Pfam" id="PF01584">
    <property type="entry name" value="CheW"/>
    <property type="match status" value="1"/>
</dbReference>
<dbReference type="InterPro" id="IPR037006">
    <property type="entry name" value="CheA-like_homodim_sf"/>
</dbReference>
<feature type="region of interest" description="Disordered" evidence="14">
    <location>
        <begin position="135"/>
        <end position="165"/>
    </location>
</feature>
<keyword evidence="8" id="KW-0808">Transferase</keyword>
<protein>
    <recommendedName>
        <fullName evidence="4">Chemotaxis protein CheA</fullName>
        <ecNumber evidence="3">2.7.13.3</ecNumber>
    </recommendedName>
</protein>
<dbReference type="InterPro" id="IPR008207">
    <property type="entry name" value="Sig_transdc_His_kin_Hpt_dom"/>
</dbReference>
<proteinExistence type="predicted"/>
<dbReference type="GO" id="GO:0000155">
    <property type="term" value="F:phosphorelay sensor kinase activity"/>
    <property type="evidence" value="ECO:0007669"/>
    <property type="project" value="InterPro"/>
</dbReference>
<dbReference type="SMART" id="SM00260">
    <property type="entry name" value="CheW"/>
    <property type="match status" value="1"/>
</dbReference>
<dbReference type="Proteomes" id="UP000073604">
    <property type="component" value="Chromosome"/>
</dbReference>
<dbReference type="Gene3D" id="2.30.30.40">
    <property type="entry name" value="SH3 Domains"/>
    <property type="match status" value="1"/>
</dbReference>
<evidence type="ECO:0000259" key="17">
    <source>
        <dbReference type="PROSITE" id="PS50894"/>
    </source>
</evidence>
<dbReference type="Pfam" id="PF02518">
    <property type="entry name" value="HATPase_c"/>
    <property type="match status" value="1"/>
</dbReference>
<dbReference type="PROSITE" id="PS50894">
    <property type="entry name" value="HPT"/>
    <property type="match status" value="1"/>
</dbReference>
<dbReference type="SMART" id="SM01231">
    <property type="entry name" value="H-kinase_dim"/>
    <property type="match status" value="1"/>
</dbReference>
<dbReference type="CDD" id="cd00088">
    <property type="entry name" value="HPT"/>
    <property type="match status" value="1"/>
</dbReference>
<dbReference type="SUPFAM" id="SSF47384">
    <property type="entry name" value="Homodimeric domain of signal transducing histidine kinase"/>
    <property type="match status" value="1"/>
</dbReference>
<keyword evidence="11" id="KW-0067">ATP-binding</keyword>
<feature type="domain" description="Histidine kinase" evidence="15">
    <location>
        <begin position="408"/>
        <end position="658"/>
    </location>
</feature>
<evidence type="ECO:0000256" key="4">
    <source>
        <dbReference type="ARBA" id="ARBA00021495"/>
    </source>
</evidence>
<dbReference type="Gene3D" id="1.20.120.160">
    <property type="entry name" value="HPT domain"/>
    <property type="match status" value="1"/>
</dbReference>
<dbReference type="SMART" id="SM00387">
    <property type="entry name" value="HATPase_c"/>
    <property type="match status" value="1"/>
</dbReference>
<dbReference type="STRING" id="53952.A0127_00765"/>
<dbReference type="GO" id="GO:0005737">
    <property type="term" value="C:cytoplasm"/>
    <property type="evidence" value="ECO:0007669"/>
    <property type="project" value="UniProtKB-SubCell"/>
</dbReference>
<evidence type="ECO:0000256" key="1">
    <source>
        <dbReference type="ARBA" id="ARBA00000085"/>
    </source>
</evidence>
<dbReference type="InterPro" id="IPR005467">
    <property type="entry name" value="His_kinase_dom"/>
</dbReference>
<keyword evidence="5" id="KW-0963">Cytoplasm</keyword>
<evidence type="ECO:0000313" key="18">
    <source>
        <dbReference type="EMBL" id="AMQ17807.1"/>
    </source>
</evidence>
<dbReference type="SUPFAM" id="SSF47226">
    <property type="entry name" value="Histidine-containing phosphotransfer domain, HPT domain"/>
    <property type="match status" value="1"/>
</dbReference>
<evidence type="ECO:0000256" key="2">
    <source>
        <dbReference type="ARBA" id="ARBA00004496"/>
    </source>
</evidence>
<dbReference type="Pfam" id="PF01627">
    <property type="entry name" value="Hpt"/>
    <property type="match status" value="1"/>
</dbReference>
<dbReference type="Gene3D" id="3.30.70.1110">
    <property type="entry name" value="Histidine kinase CheA-like, P2 response regulator-binding domain"/>
    <property type="match status" value="2"/>
</dbReference>
<dbReference type="Gene3D" id="3.30.565.10">
    <property type="entry name" value="Histidine kinase-like ATPase, C-terminal domain"/>
    <property type="match status" value="1"/>
</dbReference>
<dbReference type="InterPro" id="IPR035891">
    <property type="entry name" value="CheY-binding_CheA"/>
</dbReference>
<dbReference type="CDD" id="cd16916">
    <property type="entry name" value="HATPase_CheA-like"/>
    <property type="match status" value="1"/>
</dbReference>
<dbReference type="Gene3D" id="1.10.287.560">
    <property type="entry name" value="Histidine kinase CheA-like, homodimeric domain"/>
    <property type="match status" value="1"/>
</dbReference>
<dbReference type="GO" id="GO:0006935">
    <property type="term" value="P:chemotaxis"/>
    <property type="evidence" value="ECO:0007669"/>
    <property type="project" value="UniProtKB-KW"/>
</dbReference>
<dbReference type="InterPro" id="IPR004358">
    <property type="entry name" value="Sig_transdc_His_kin-like_C"/>
</dbReference>
<dbReference type="InterPro" id="IPR003594">
    <property type="entry name" value="HATPase_dom"/>
</dbReference>
<organism evidence="18 19">
    <name type="scientific">Thermococcus peptonophilus</name>
    <dbReference type="NCBI Taxonomy" id="53952"/>
    <lineage>
        <taxon>Archaea</taxon>
        <taxon>Methanobacteriati</taxon>
        <taxon>Methanobacteriota</taxon>
        <taxon>Thermococci</taxon>
        <taxon>Thermococcales</taxon>
        <taxon>Thermococcaceae</taxon>
        <taxon>Thermococcus</taxon>
    </lineage>
</organism>
<dbReference type="InterPro" id="IPR004105">
    <property type="entry name" value="CheA-like_dim"/>
</dbReference>
<evidence type="ECO:0000256" key="13">
    <source>
        <dbReference type="PROSITE-ProRule" id="PRU00110"/>
    </source>
</evidence>
<comment type="subcellular location">
    <subcellularLocation>
        <location evidence="2">Cytoplasm</location>
    </subcellularLocation>
</comment>
<dbReference type="InterPro" id="IPR036061">
    <property type="entry name" value="CheW-like_dom_sf"/>
</dbReference>
<dbReference type="FunFam" id="3.30.565.10:FF:000016">
    <property type="entry name" value="Chemotaxis protein CheA, putative"/>
    <property type="match status" value="1"/>
</dbReference>
<reference evidence="19" key="1">
    <citation type="submission" date="2016-03" db="EMBL/GenBank/DDBJ databases">
        <authorList>
            <person name="Oger P.M."/>
        </authorList>
    </citation>
    <scope>NUCLEOTIDE SEQUENCE [LARGE SCALE GENOMIC DNA]</scope>
    <source>
        <strain evidence="19">OG-1</strain>
    </source>
</reference>
<sequence length="794" mass="87476">MEDMSQYLEEFLSDARDRIDSISNAVLRLEEAVKNGDEGAKRASIDQIFRDAHTLKGTAATMGFMKLSEAAHKMENLFDAIRNGVVEATPDVVDLVLEFIEAIEEMLDNIEETGKEGDVDVDELFEKANAMLKGYTGGKGTREAGKEKPKEPSKPSTEEVPPETQEAIPVGVSGNVYHVKAIFYPDAQLRGVRAFLILRDLEEIGDVLETKPERSIIEDGSADVDELEFKVVTKASPEEIKKLVSRHPEIKDVIVTLLAEGAPEPAKTEEETETVEGQPSENEGITLRIFLEKDAPLKGIRSFLVLQEIEKRTKVLSTNPARSDIQNGDIIDGHYFEVTIAPGADIEEIKEAVLKHPDVADVEVVEPGTRPHEKLVETQKTPAEAKKPEAEPKPEVKKQAPTPREKIKMSKLIKVDVSHLDKLMNLVGELVINKGRLEQIAERLGDRELIETLSTTSRLMAELQDEIMQMRLTPVAEVFNKFPRMVRSLARKEGKEVEFIMEGTEIEVDRTILDKLGDVLVHLLRNAIDHGIEPPEEREKLGKPRKGRVELIAKRERSHVVIIVRDDGRGIDPEKVKRKAIEKGLISPEQAAELSDEEAINLIFLPGFSTAEKVTDVSGRGVGMDVVQDVIKALNGSISVKTEVGKGTTFILKLPISMAIIQALLIKVRDEIYAVPINNILETIEVKRSDLKSIGGREVIVLRGEIIPIVSLHELFGLPDSESEEFPAIIVDLGAQKLAIKVDELLHKKDIVIKSLGKALSSVRGFAGATILGDGSVILIIDINSLLGGIGGGL</sequence>
<feature type="domain" description="CheW-like" evidence="16">
    <location>
        <begin position="660"/>
        <end position="792"/>
    </location>
</feature>
<dbReference type="GeneID" id="27139033"/>
<dbReference type="SUPFAM" id="SSF55052">
    <property type="entry name" value="CheY-binding domain of CheA"/>
    <property type="match status" value="2"/>
</dbReference>
<keyword evidence="10" id="KW-0418">Kinase</keyword>
<dbReference type="PRINTS" id="PR00344">
    <property type="entry name" value="BCTRLSENSOR"/>
</dbReference>
<evidence type="ECO:0000259" key="16">
    <source>
        <dbReference type="PROSITE" id="PS50851"/>
    </source>
</evidence>
<evidence type="ECO:0000259" key="15">
    <source>
        <dbReference type="PROSITE" id="PS50109"/>
    </source>
</evidence>
<dbReference type="Pfam" id="PF07194">
    <property type="entry name" value="P2"/>
    <property type="match status" value="2"/>
</dbReference>
<dbReference type="EC" id="2.7.13.3" evidence="3"/>
<evidence type="ECO:0000256" key="7">
    <source>
        <dbReference type="ARBA" id="ARBA00022553"/>
    </source>
</evidence>
<evidence type="ECO:0000256" key="11">
    <source>
        <dbReference type="ARBA" id="ARBA00022840"/>
    </source>
</evidence>
<evidence type="ECO:0000256" key="6">
    <source>
        <dbReference type="ARBA" id="ARBA00022500"/>
    </source>
</evidence>
<dbReference type="Pfam" id="PF02895">
    <property type="entry name" value="H-kinase_dim"/>
    <property type="match status" value="1"/>
</dbReference>
<evidence type="ECO:0000256" key="8">
    <source>
        <dbReference type="ARBA" id="ARBA00022679"/>
    </source>
</evidence>
<name>A0A142CSQ5_9EURY</name>
<dbReference type="KEGG" id="tpep:A0127_00765"/>
<feature type="compositionally biased region" description="Basic and acidic residues" evidence="14">
    <location>
        <begin position="369"/>
        <end position="404"/>
    </location>
</feature>
<dbReference type="InterPro" id="IPR036641">
    <property type="entry name" value="HPT_dom_sf"/>
</dbReference>
<keyword evidence="6" id="KW-0145">Chemotaxis</keyword>
<dbReference type="InterPro" id="IPR051315">
    <property type="entry name" value="Bact_Chemotaxis_CheA"/>
</dbReference>
<feature type="region of interest" description="Disordered" evidence="14">
    <location>
        <begin position="368"/>
        <end position="404"/>
    </location>
</feature>
<dbReference type="PANTHER" id="PTHR43395">
    <property type="entry name" value="SENSOR HISTIDINE KINASE CHEA"/>
    <property type="match status" value="1"/>
</dbReference>
<dbReference type="InterPro" id="IPR002545">
    <property type="entry name" value="CheW-lke_dom"/>
</dbReference>
<feature type="modified residue" description="Phosphohistidine" evidence="13">
    <location>
        <position position="53"/>
    </location>
</feature>
<feature type="domain" description="HPt" evidence="17">
    <location>
        <begin position="1"/>
        <end position="110"/>
    </location>
</feature>
<evidence type="ECO:0000256" key="12">
    <source>
        <dbReference type="ARBA" id="ARBA00023012"/>
    </source>
</evidence>
<dbReference type="CDD" id="cd00731">
    <property type="entry name" value="CheA_reg"/>
    <property type="match status" value="1"/>
</dbReference>
<dbReference type="SUPFAM" id="SSF50341">
    <property type="entry name" value="CheW-like"/>
    <property type="match status" value="1"/>
</dbReference>
<dbReference type="EMBL" id="CP014750">
    <property type="protein sequence ID" value="AMQ17807.1"/>
    <property type="molecule type" value="Genomic_DNA"/>
</dbReference>
<dbReference type="SMART" id="SM00073">
    <property type="entry name" value="HPT"/>
    <property type="match status" value="1"/>
</dbReference>
<dbReference type="OrthoDB" id="293137at2157"/>
<dbReference type="SUPFAM" id="SSF55874">
    <property type="entry name" value="ATPase domain of HSP90 chaperone/DNA topoisomerase II/histidine kinase"/>
    <property type="match status" value="1"/>
</dbReference>
<feature type="compositionally biased region" description="Basic and acidic residues" evidence="14">
    <location>
        <begin position="140"/>
        <end position="157"/>
    </location>
</feature>
<dbReference type="InterPro" id="IPR036097">
    <property type="entry name" value="HisK_dim/P_sf"/>
</dbReference>
<evidence type="ECO:0000256" key="3">
    <source>
        <dbReference type="ARBA" id="ARBA00012438"/>
    </source>
</evidence>
<dbReference type="PANTHER" id="PTHR43395:SF10">
    <property type="entry name" value="CHEMOTAXIS PROTEIN CHEA"/>
    <property type="match status" value="1"/>
</dbReference>
<evidence type="ECO:0000256" key="5">
    <source>
        <dbReference type="ARBA" id="ARBA00022490"/>
    </source>
</evidence>
<evidence type="ECO:0000256" key="9">
    <source>
        <dbReference type="ARBA" id="ARBA00022741"/>
    </source>
</evidence>
<keyword evidence="12" id="KW-0902">Two-component regulatory system</keyword>
<comment type="catalytic activity">
    <reaction evidence="1">
        <text>ATP + protein L-histidine = ADP + protein N-phospho-L-histidine.</text>
        <dbReference type="EC" id="2.7.13.3"/>
    </reaction>
</comment>
<accession>A0A142CSQ5</accession>
<dbReference type="AlphaFoldDB" id="A0A142CSQ5"/>